<keyword evidence="2" id="KW-0479">Metal-binding</keyword>
<organism evidence="6 7">
    <name type="scientific">Allofournierella massiliensis</name>
    <dbReference type="NCBI Taxonomy" id="1650663"/>
    <lineage>
        <taxon>Bacteria</taxon>
        <taxon>Bacillati</taxon>
        <taxon>Bacillota</taxon>
        <taxon>Clostridia</taxon>
        <taxon>Eubacteriales</taxon>
        <taxon>Oscillospiraceae</taxon>
        <taxon>Allofournierella</taxon>
    </lineage>
</organism>
<evidence type="ECO:0000259" key="5">
    <source>
        <dbReference type="Pfam" id="PF01979"/>
    </source>
</evidence>
<dbReference type="Gene3D" id="2.30.40.10">
    <property type="entry name" value="Urease, subunit C, domain 1"/>
    <property type="match status" value="1"/>
</dbReference>
<evidence type="ECO:0000313" key="6">
    <source>
        <dbReference type="EMBL" id="TCL60186.1"/>
    </source>
</evidence>
<sequence>MNQTSFALKGNIFFTPAPGQLAIYPESYLVCVDQKVAGVFAQLPEQYKDLPVEDHSGKLILPGLVDLHVHASQYAYRGLGMDMELLQWLEANAFPEESKFADLEYAEKAYGIFTRQLLHSATTRACIFATIHRPATLKLMELLEKAGLCCYVGKVNMDRNSPDILRETCEESLSETRQWLLDSAAFTKSKPMLTPRFTPSCTDELMAGLGELQKEFGVPMQSHLSENLSEIKWVSELCPGTRFYGEAYEQFGLFGGECPTVMAHCVWSGAEERARMKENGVFIAHCPQSNMNVSSGIAPIKSYLLEGQKVGLGSDVAGGAHLSIFRAMTDAIQCSKLRWRLVDQNTPALTMPEVLYLATKGGGAFFGKVGSFEPGYEFDAIVMDDSNLPTTRLCSLPERLERMIYLGDGAPCAKYVQGQRLF</sequence>
<dbReference type="PANTHER" id="PTHR11271:SF6">
    <property type="entry name" value="GUANINE DEAMINASE"/>
    <property type="match status" value="1"/>
</dbReference>
<keyword evidence="3" id="KW-0378">Hydrolase</keyword>
<dbReference type="Gene3D" id="3.20.20.140">
    <property type="entry name" value="Metal-dependent hydrolases"/>
    <property type="match status" value="1"/>
</dbReference>
<feature type="domain" description="Amidohydrolase-related" evidence="5">
    <location>
        <begin position="60"/>
        <end position="388"/>
    </location>
</feature>
<dbReference type="OrthoDB" id="9807210at2"/>
<dbReference type="InterPro" id="IPR006680">
    <property type="entry name" value="Amidohydro-rel"/>
</dbReference>
<evidence type="ECO:0000256" key="4">
    <source>
        <dbReference type="ARBA" id="ARBA00022833"/>
    </source>
</evidence>
<dbReference type="Pfam" id="PF01979">
    <property type="entry name" value="Amidohydro_1"/>
    <property type="match status" value="1"/>
</dbReference>
<accession>A0A4R1R3Y8</accession>
<dbReference type="STRING" id="1650663.GCA_001486665_02738"/>
<evidence type="ECO:0000313" key="7">
    <source>
        <dbReference type="Proteomes" id="UP000295184"/>
    </source>
</evidence>
<dbReference type="GO" id="GO:0005829">
    <property type="term" value="C:cytosol"/>
    <property type="evidence" value="ECO:0007669"/>
    <property type="project" value="TreeGrafter"/>
</dbReference>
<evidence type="ECO:0000256" key="2">
    <source>
        <dbReference type="ARBA" id="ARBA00022723"/>
    </source>
</evidence>
<proteinExistence type="predicted"/>
<dbReference type="GO" id="GO:0046098">
    <property type="term" value="P:guanine metabolic process"/>
    <property type="evidence" value="ECO:0007669"/>
    <property type="project" value="TreeGrafter"/>
</dbReference>
<dbReference type="InterPro" id="IPR011059">
    <property type="entry name" value="Metal-dep_hydrolase_composite"/>
</dbReference>
<dbReference type="InterPro" id="IPR032466">
    <property type="entry name" value="Metal_Hydrolase"/>
</dbReference>
<comment type="cofactor">
    <cofactor evidence="1">
        <name>Zn(2+)</name>
        <dbReference type="ChEBI" id="CHEBI:29105"/>
    </cofactor>
</comment>
<dbReference type="PANTHER" id="PTHR11271">
    <property type="entry name" value="GUANINE DEAMINASE"/>
    <property type="match status" value="1"/>
</dbReference>
<reference evidence="6 7" key="1">
    <citation type="submission" date="2019-03" db="EMBL/GenBank/DDBJ databases">
        <title>Genomic Encyclopedia of Type Strains, Phase IV (KMG-IV): sequencing the most valuable type-strain genomes for metagenomic binning, comparative biology and taxonomic classification.</title>
        <authorList>
            <person name="Goeker M."/>
        </authorList>
    </citation>
    <scope>NUCLEOTIDE SEQUENCE [LARGE SCALE GENOMIC DNA]</scope>
    <source>
        <strain evidence="6 7">DSM 100451</strain>
    </source>
</reference>
<name>A0A4R1R3Y8_9FIRM</name>
<evidence type="ECO:0000256" key="3">
    <source>
        <dbReference type="ARBA" id="ARBA00022801"/>
    </source>
</evidence>
<dbReference type="InterPro" id="IPR051607">
    <property type="entry name" value="Metallo-dep_hydrolases"/>
</dbReference>
<dbReference type="SUPFAM" id="SSF51338">
    <property type="entry name" value="Composite domain of metallo-dependent hydrolases"/>
    <property type="match status" value="1"/>
</dbReference>
<dbReference type="GO" id="GO:0008892">
    <property type="term" value="F:guanine deaminase activity"/>
    <property type="evidence" value="ECO:0007669"/>
    <property type="project" value="TreeGrafter"/>
</dbReference>
<dbReference type="Proteomes" id="UP000295184">
    <property type="component" value="Unassembled WGS sequence"/>
</dbReference>
<comment type="caution">
    <text evidence="6">The sequence shown here is derived from an EMBL/GenBank/DDBJ whole genome shotgun (WGS) entry which is preliminary data.</text>
</comment>
<dbReference type="EMBL" id="SLUM01000004">
    <property type="protein sequence ID" value="TCL60186.1"/>
    <property type="molecule type" value="Genomic_DNA"/>
</dbReference>
<dbReference type="RefSeq" id="WP_058965832.1">
    <property type="nucleotide sequence ID" value="NZ_CABKVM010000018.1"/>
</dbReference>
<evidence type="ECO:0000256" key="1">
    <source>
        <dbReference type="ARBA" id="ARBA00001947"/>
    </source>
</evidence>
<keyword evidence="4" id="KW-0862">Zinc</keyword>
<dbReference type="GO" id="GO:0008270">
    <property type="term" value="F:zinc ion binding"/>
    <property type="evidence" value="ECO:0007669"/>
    <property type="project" value="TreeGrafter"/>
</dbReference>
<gene>
    <name evidence="6" type="ORF">EDD77_10463</name>
</gene>
<dbReference type="AlphaFoldDB" id="A0A4R1R3Y8"/>
<protein>
    <submittedName>
        <fullName evidence="6">Guanine deaminase</fullName>
    </submittedName>
</protein>
<dbReference type="SUPFAM" id="SSF51556">
    <property type="entry name" value="Metallo-dependent hydrolases"/>
    <property type="match status" value="1"/>
</dbReference>